<dbReference type="PRINTS" id="PR00455">
    <property type="entry name" value="HTHTETR"/>
</dbReference>
<keyword evidence="3" id="KW-0804">Transcription</keyword>
<feature type="DNA-binding region" description="H-T-H motif" evidence="4">
    <location>
        <begin position="34"/>
        <end position="53"/>
    </location>
</feature>
<dbReference type="Gene3D" id="1.10.10.60">
    <property type="entry name" value="Homeodomain-like"/>
    <property type="match status" value="1"/>
</dbReference>
<dbReference type="SUPFAM" id="SSF48498">
    <property type="entry name" value="Tetracyclin repressor-like, C-terminal domain"/>
    <property type="match status" value="1"/>
</dbReference>
<evidence type="ECO:0000256" key="4">
    <source>
        <dbReference type="PROSITE-ProRule" id="PRU00335"/>
    </source>
</evidence>
<dbReference type="Pfam" id="PF00440">
    <property type="entry name" value="TetR_N"/>
    <property type="match status" value="1"/>
</dbReference>
<protein>
    <submittedName>
        <fullName evidence="6">TetR/AcrR family transcriptional regulator</fullName>
    </submittedName>
</protein>
<dbReference type="InterPro" id="IPR001647">
    <property type="entry name" value="HTH_TetR"/>
</dbReference>
<dbReference type="InterPro" id="IPR009057">
    <property type="entry name" value="Homeodomain-like_sf"/>
</dbReference>
<reference evidence="6 7" key="1">
    <citation type="submission" date="2022-11" db="EMBL/GenBank/DDBJ databases">
        <title>Mycobacterium sp. nov.</title>
        <authorList>
            <person name="Papic B."/>
            <person name="Spicic S."/>
            <person name="Duvnjak S."/>
        </authorList>
    </citation>
    <scope>NUCLEOTIDE SEQUENCE [LARGE SCALE GENOMIC DNA]</scope>
    <source>
        <strain evidence="6 7">CVI_P4</strain>
    </source>
</reference>
<keyword evidence="1" id="KW-0805">Transcription regulation</keyword>
<dbReference type="RefSeq" id="WP_266001144.1">
    <property type="nucleotide sequence ID" value="NZ_JAPJDN010000063.1"/>
</dbReference>
<dbReference type="Pfam" id="PF21313">
    <property type="entry name" value="EthR_C"/>
    <property type="match status" value="1"/>
</dbReference>
<accession>A0ABT3SQN9</accession>
<dbReference type="SUPFAM" id="SSF46689">
    <property type="entry name" value="Homeodomain-like"/>
    <property type="match status" value="1"/>
</dbReference>
<evidence type="ECO:0000313" key="6">
    <source>
        <dbReference type="EMBL" id="MCX2941200.1"/>
    </source>
</evidence>
<organism evidence="6 7">
    <name type="scientific">Mycobacterium pinniadriaticum</name>
    <dbReference type="NCBI Taxonomy" id="2994102"/>
    <lineage>
        <taxon>Bacteria</taxon>
        <taxon>Bacillati</taxon>
        <taxon>Actinomycetota</taxon>
        <taxon>Actinomycetes</taxon>
        <taxon>Mycobacteriales</taxon>
        <taxon>Mycobacteriaceae</taxon>
        <taxon>Mycobacterium</taxon>
    </lineage>
</organism>
<evidence type="ECO:0000313" key="7">
    <source>
        <dbReference type="Proteomes" id="UP001300745"/>
    </source>
</evidence>
<sequence>MVSASLSPKGVETRSALETAARKLFADRGFHATTVLEITSLAGKSPAAFYRYFDDKQHLLATLAESFLQEVLLPYGAQVRLPESPHDTRAFEFMVARYWDVFKPETGILAAVHQLAPTQPRFAQTQARIRQFSIDVVTATVERAQQHGYADDLNAHDIALALAALFEQFSTEVLQPNLAHWEPKITDDAAVLALATIWKKTLYGFY</sequence>
<proteinExistence type="predicted"/>
<dbReference type="Proteomes" id="UP001300745">
    <property type="component" value="Unassembled WGS sequence"/>
</dbReference>
<comment type="caution">
    <text evidence="6">The sequence shown here is derived from an EMBL/GenBank/DDBJ whole genome shotgun (WGS) entry which is preliminary data.</text>
</comment>
<dbReference type="InterPro" id="IPR050109">
    <property type="entry name" value="HTH-type_TetR-like_transc_reg"/>
</dbReference>
<dbReference type="PANTHER" id="PTHR30055:SF234">
    <property type="entry name" value="HTH-TYPE TRANSCRIPTIONAL REGULATOR BETI"/>
    <property type="match status" value="1"/>
</dbReference>
<evidence type="ECO:0000259" key="5">
    <source>
        <dbReference type="PROSITE" id="PS50977"/>
    </source>
</evidence>
<dbReference type="InterPro" id="IPR049397">
    <property type="entry name" value="EthR_C"/>
</dbReference>
<dbReference type="PROSITE" id="PS50977">
    <property type="entry name" value="HTH_TETR_2"/>
    <property type="match status" value="1"/>
</dbReference>
<keyword evidence="7" id="KW-1185">Reference proteome</keyword>
<keyword evidence="2 4" id="KW-0238">DNA-binding</keyword>
<evidence type="ECO:0000256" key="1">
    <source>
        <dbReference type="ARBA" id="ARBA00023015"/>
    </source>
</evidence>
<dbReference type="PANTHER" id="PTHR30055">
    <property type="entry name" value="HTH-TYPE TRANSCRIPTIONAL REGULATOR RUTR"/>
    <property type="match status" value="1"/>
</dbReference>
<dbReference type="EMBL" id="JAPJDO010000063">
    <property type="protein sequence ID" value="MCX2941200.1"/>
    <property type="molecule type" value="Genomic_DNA"/>
</dbReference>
<name>A0ABT3SQN9_9MYCO</name>
<gene>
    <name evidence="6" type="ORF">ORI27_31405</name>
</gene>
<evidence type="ECO:0000256" key="3">
    <source>
        <dbReference type="ARBA" id="ARBA00023163"/>
    </source>
</evidence>
<dbReference type="InterPro" id="IPR036271">
    <property type="entry name" value="Tet_transcr_reg_TetR-rel_C_sf"/>
</dbReference>
<dbReference type="Gene3D" id="1.10.357.10">
    <property type="entry name" value="Tetracycline Repressor, domain 2"/>
    <property type="match status" value="1"/>
</dbReference>
<feature type="domain" description="HTH tetR-type" evidence="5">
    <location>
        <begin position="11"/>
        <end position="71"/>
    </location>
</feature>
<evidence type="ECO:0000256" key="2">
    <source>
        <dbReference type="ARBA" id="ARBA00023125"/>
    </source>
</evidence>